<dbReference type="KEGG" id="pdh:B9T62_10545"/>
<dbReference type="EMBL" id="CP021780">
    <property type="protein sequence ID" value="ASA21188.1"/>
    <property type="molecule type" value="Genomic_DNA"/>
</dbReference>
<evidence type="ECO:0000313" key="1">
    <source>
        <dbReference type="EMBL" id="ASA21188.1"/>
    </source>
</evidence>
<sequence>MDGEPDESEIMSSYGLKAQYARKQVNEELSILNDNISEYNNGNLLVYEISKDVENVDNSNKIVEFLKSKNVNSGKVLIVNLEGRMNLEFYLPIGNQTAEILFTVEDLDGLARFVSQSP</sequence>
<protein>
    <submittedName>
        <fullName evidence="1">Uncharacterized protein</fullName>
    </submittedName>
</protein>
<keyword evidence="2" id="KW-1185">Reference proteome</keyword>
<reference evidence="1 2" key="1">
    <citation type="submission" date="2017-06" db="EMBL/GenBank/DDBJ databases">
        <title>Complete genome sequence of Paenibacillus donghaensis KCTC 13049T isolated from East Sea sediment, South Korea.</title>
        <authorList>
            <person name="Jung B.K."/>
            <person name="Hong S.-J."/>
            <person name="Shin J.-H."/>
        </authorList>
    </citation>
    <scope>NUCLEOTIDE SEQUENCE [LARGE SCALE GENOMIC DNA]</scope>
    <source>
        <strain evidence="1 2">KCTC 13049</strain>
    </source>
</reference>
<dbReference type="Proteomes" id="UP000249890">
    <property type="component" value="Chromosome"/>
</dbReference>
<evidence type="ECO:0000313" key="2">
    <source>
        <dbReference type="Proteomes" id="UP000249890"/>
    </source>
</evidence>
<organism evidence="1 2">
    <name type="scientific">Paenibacillus donghaensis</name>
    <dbReference type="NCBI Taxonomy" id="414771"/>
    <lineage>
        <taxon>Bacteria</taxon>
        <taxon>Bacillati</taxon>
        <taxon>Bacillota</taxon>
        <taxon>Bacilli</taxon>
        <taxon>Bacillales</taxon>
        <taxon>Paenibacillaceae</taxon>
        <taxon>Paenibacillus</taxon>
    </lineage>
</organism>
<dbReference type="AlphaFoldDB" id="A0A2Z2KQM8"/>
<dbReference type="OrthoDB" id="2679598at2"/>
<accession>A0A2Z2KQM8</accession>
<proteinExistence type="predicted"/>
<gene>
    <name evidence="1" type="ORF">B9T62_10545</name>
</gene>
<name>A0A2Z2KQM8_9BACL</name>